<sequence length="525" mass="59263">MKLAIYRRVSSKRQVTEGESLEGQMIKVQAWCKTNDHTIVRDYVDKGLSGYKGNRPAFNQLQEDVEDPCCEYDGVVVYAVSRISRDLIILLTAVDKIIRNNFSFFSATENLPTDMGSFKLMLAIQGAVAQNQSDNNSLFVKDRLTETAEQGYFTGGRAPFGYTAVPVKKILGKKKRKILAVNEEEAEVIKTIFNLARFGTDGKAFGLKAIATHLNQHGISHRNNKWTISTLSLILNNTCYYGERVFRKNKITDSAYPKIIIKVPAIVTKEVFSEVSSGLQARMLTNSENKAIRSPSLLTGILKCYKFGANMIINTGKGGRYHYYKCSNRIKKDINCCDSPAIPKLQLEAAILKTIRKEILSKQKIDSICELVRTKIRETAGETKNSRIVKEHQLSNVTSGINNLYHQVSQNQLKLDETLTEFLETQKQQQKTLEKEIELIKKRTSLSLWKFGDNKKELFIKIIREVFSSDNVIASKTYLLAIVDQIIVKPKKIEVSGANLKLLNAVSETKMGTSTEVPTYVSMWR</sequence>
<dbReference type="Pfam" id="PF13408">
    <property type="entry name" value="Zn_ribbon_recom"/>
    <property type="match status" value="1"/>
</dbReference>
<dbReference type="OrthoDB" id="5479610at2"/>
<evidence type="ECO:0000313" key="3">
    <source>
        <dbReference type="EMBL" id="KGJ90114.1"/>
    </source>
</evidence>
<dbReference type="InterPro" id="IPR036162">
    <property type="entry name" value="Resolvase-like_N_sf"/>
</dbReference>
<dbReference type="InterPro" id="IPR006119">
    <property type="entry name" value="Resolv_N"/>
</dbReference>
<dbReference type="AlphaFoldDB" id="A0A099KH72"/>
<dbReference type="CDD" id="cd00338">
    <property type="entry name" value="Ser_Recombinase"/>
    <property type="match status" value="1"/>
</dbReference>
<dbReference type="PROSITE" id="PS51736">
    <property type="entry name" value="RECOMBINASES_3"/>
    <property type="match status" value="1"/>
</dbReference>
<dbReference type="RefSeq" id="WP_081962060.1">
    <property type="nucleotide sequence ID" value="NZ_JQED01000037.1"/>
</dbReference>
<dbReference type="EMBL" id="JQED01000037">
    <property type="protein sequence ID" value="KGJ90114.1"/>
    <property type="molecule type" value="Genomic_DNA"/>
</dbReference>
<dbReference type="InterPro" id="IPR011109">
    <property type="entry name" value="DNA_bind_recombinase_dom"/>
</dbReference>
<protein>
    <submittedName>
        <fullName evidence="3">Resolvase domain-containing protein</fullName>
    </submittedName>
</protein>
<dbReference type="PATRIC" id="fig|28229.4.peg.2823"/>
<dbReference type="InterPro" id="IPR025827">
    <property type="entry name" value="Zn_ribbon_recom_dom"/>
</dbReference>
<accession>A0A099KH72</accession>
<dbReference type="PANTHER" id="PTHR30461:SF23">
    <property type="entry name" value="DNA RECOMBINASE-RELATED"/>
    <property type="match status" value="1"/>
</dbReference>
<dbReference type="PROSITE" id="PS51737">
    <property type="entry name" value="RECOMBINASE_DNA_BIND"/>
    <property type="match status" value="1"/>
</dbReference>
<dbReference type="GO" id="GO:0003677">
    <property type="term" value="F:DNA binding"/>
    <property type="evidence" value="ECO:0007669"/>
    <property type="project" value="InterPro"/>
</dbReference>
<dbReference type="InterPro" id="IPR050639">
    <property type="entry name" value="SSR_resolvase"/>
</dbReference>
<dbReference type="Proteomes" id="UP000029843">
    <property type="component" value="Unassembled WGS sequence"/>
</dbReference>
<dbReference type="Gene3D" id="3.40.50.1390">
    <property type="entry name" value="Resolvase, N-terminal catalytic domain"/>
    <property type="match status" value="1"/>
</dbReference>
<feature type="domain" description="Resolvase/invertase-type recombinase catalytic" evidence="1">
    <location>
        <begin position="2"/>
        <end position="151"/>
    </location>
</feature>
<proteinExistence type="predicted"/>
<dbReference type="PANTHER" id="PTHR30461">
    <property type="entry name" value="DNA-INVERTASE FROM LAMBDOID PROPHAGE"/>
    <property type="match status" value="1"/>
</dbReference>
<dbReference type="InterPro" id="IPR038109">
    <property type="entry name" value="DNA_bind_recomb_sf"/>
</dbReference>
<dbReference type="GO" id="GO:0000150">
    <property type="term" value="F:DNA strand exchange activity"/>
    <property type="evidence" value="ECO:0007669"/>
    <property type="project" value="InterPro"/>
</dbReference>
<reference evidence="3 4" key="1">
    <citation type="submission" date="2014-08" db="EMBL/GenBank/DDBJ databases">
        <title>Genomic and Phenotypic Diversity of Colwellia psychrerythraea strains from Disparate Marine Basins.</title>
        <authorList>
            <person name="Techtmann S.M."/>
            <person name="Stelling S.C."/>
            <person name="Utturkar S.M."/>
            <person name="Alshibli N."/>
            <person name="Harris A."/>
            <person name="Brown S.D."/>
            <person name="Hazen T.C."/>
        </authorList>
    </citation>
    <scope>NUCLEOTIDE SEQUENCE [LARGE SCALE GENOMIC DNA]</scope>
    <source>
        <strain evidence="3 4">ND2E</strain>
    </source>
</reference>
<evidence type="ECO:0000259" key="1">
    <source>
        <dbReference type="PROSITE" id="PS51736"/>
    </source>
</evidence>
<dbReference type="Gene3D" id="3.90.1750.20">
    <property type="entry name" value="Putative Large Serine Recombinase, Chain B, Domain 2"/>
    <property type="match status" value="1"/>
</dbReference>
<name>A0A099KH72_COLPS</name>
<gene>
    <name evidence="3" type="ORF">ND2E_3670</name>
</gene>
<dbReference type="Pfam" id="PF07508">
    <property type="entry name" value="Recombinase"/>
    <property type="match status" value="1"/>
</dbReference>
<feature type="domain" description="Recombinase" evidence="2">
    <location>
        <begin position="159"/>
        <end position="285"/>
    </location>
</feature>
<dbReference type="SUPFAM" id="SSF53041">
    <property type="entry name" value="Resolvase-like"/>
    <property type="match status" value="1"/>
</dbReference>
<dbReference type="Pfam" id="PF00239">
    <property type="entry name" value="Resolvase"/>
    <property type="match status" value="1"/>
</dbReference>
<dbReference type="SMART" id="SM00857">
    <property type="entry name" value="Resolvase"/>
    <property type="match status" value="1"/>
</dbReference>
<organism evidence="3 4">
    <name type="scientific">Colwellia psychrerythraea</name>
    <name type="common">Vibrio psychroerythus</name>
    <dbReference type="NCBI Taxonomy" id="28229"/>
    <lineage>
        <taxon>Bacteria</taxon>
        <taxon>Pseudomonadati</taxon>
        <taxon>Pseudomonadota</taxon>
        <taxon>Gammaproteobacteria</taxon>
        <taxon>Alteromonadales</taxon>
        <taxon>Colwelliaceae</taxon>
        <taxon>Colwellia</taxon>
    </lineage>
</organism>
<evidence type="ECO:0000259" key="2">
    <source>
        <dbReference type="PROSITE" id="PS51737"/>
    </source>
</evidence>
<comment type="caution">
    <text evidence="3">The sequence shown here is derived from an EMBL/GenBank/DDBJ whole genome shotgun (WGS) entry which is preliminary data.</text>
</comment>
<evidence type="ECO:0000313" key="4">
    <source>
        <dbReference type="Proteomes" id="UP000029843"/>
    </source>
</evidence>